<evidence type="ECO:0000313" key="2">
    <source>
        <dbReference type="Proteomes" id="UP000075920"/>
    </source>
</evidence>
<dbReference type="Proteomes" id="UP000075920">
    <property type="component" value="Unassembled WGS sequence"/>
</dbReference>
<evidence type="ECO:0000313" key="1">
    <source>
        <dbReference type="EnsemblMetazoa" id="AMIN014519-PA"/>
    </source>
</evidence>
<dbReference type="VEuPathDB" id="VectorBase:AMIN014519"/>
<sequence length="48" mass="5564">MVTSEFYYGRRSGPYGNHIPFSQLKLLEVVELVLARTPSVLPYWGFML</sequence>
<reference evidence="1" key="2">
    <citation type="submission" date="2020-05" db="UniProtKB">
        <authorList>
            <consortium name="EnsemblMetazoa"/>
        </authorList>
    </citation>
    <scope>IDENTIFICATION</scope>
    <source>
        <strain evidence="1">MINIMUS1</strain>
    </source>
</reference>
<reference evidence="2" key="1">
    <citation type="submission" date="2013-03" db="EMBL/GenBank/DDBJ databases">
        <title>The Genome Sequence of Anopheles minimus MINIMUS1.</title>
        <authorList>
            <consortium name="The Broad Institute Genomics Platform"/>
            <person name="Neafsey D.E."/>
            <person name="Walton C."/>
            <person name="Walker B."/>
            <person name="Young S.K."/>
            <person name="Zeng Q."/>
            <person name="Gargeya S."/>
            <person name="Fitzgerald M."/>
            <person name="Haas B."/>
            <person name="Abouelleil A."/>
            <person name="Allen A.W."/>
            <person name="Alvarado L."/>
            <person name="Arachchi H.M."/>
            <person name="Berlin A.M."/>
            <person name="Chapman S.B."/>
            <person name="Gainer-Dewar J."/>
            <person name="Goldberg J."/>
            <person name="Griggs A."/>
            <person name="Gujja S."/>
            <person name="Hansen M."/>
            <person name="Howarth C."/>
            <person name="Imamovic A."/>
            <person name="Ireland A."/>
            <person name="Larimer J."/>
            <person name="McCowan C."/>
            <person name="Murphy C."/>
            <person name="Pearson M."/>
            <person name="Poon T.W."/>
            <person name="Priest M."/>
            <person name="Roberts A."/>
            <person name="Saif S."/>
            <person name="Shea T."/>
            <person name="Sisk P."/>
            <person name="Sykes S."/>
            <person name="Wortman J."/>
            <person name="Nusbaum C."/>
            <person name="Birren B."/>
        </authorList>
    </citation>
    <scope>NUCLEOTIDE SEQUENCE [LARGE SCALE GENOMIC DNA]</scope>
    <source>
        <strain evidence="2">MINIMUS1</strain>
    </source>
</reference>
<dbReference type="EnsemblMetazoa" id="AMIN014519-RA">
    <property type="protein sequence ID" value="AMIN014519-PA"/>
    <property type="gene ID" value="AMIN014519"/>
</dbReference>
<organism evidence="1 2">
    <name type="scientific">Anopheles minimus</name>
    <dbReference type="NCBI Taxonomy" id="112268"/>
    <lineage>
        <taxon>Eukaryota</taxon>
        <taxon>Metazoa</taxon>
        <taxon>Ecdysozoa</taxon>
        <taxon>Arthropoda</taxon>
        <taxon>Hexapoda</taxon>
        <taxon>Insecta</taxon>
        <taxon>Pterygota</taxon>
        <taxon>Neoptera</taxon>
        <taxon>Endopterygota</taxon>
        <taxon>Diptera</taxon>
        <taxon>Nematocera</taxon>
        <taxon>Culicoidea</taxon>
        <taxon>Culicidae</taxon>
        <taxon>Anophelinae</taxon>
        <taxon>Anopheles</taxon>
    </lineage>
</organism>
<dbReference type="AlphaFoldDB" id="A0A182WPB2"/>
<name>A0A182WPB2_9DIPT</name>
<accession>A0A182WPB2</accession>
<proteinExistence type="predicted"/>
<protein>
    <submittedName>
        <fullName evidence="1">Uncharacterized protein</fullName>
    </submittedName>
</protein>
<keyword evidence="2" id="KW-1185">Reference proteome</keyword>